<dbReference type="GO" id="GO:0008270">
    <property type="term" value="F:zinc ion binding"/>
    <property type="evidence" value="ECO:0007669"/>
    <property type="project" value="UniProtKB-UniRule"/>
</dbReference>
<sequence length="354" mass="36677">MADEAATLPLAVSMGEPAGIGTEVLLKSYAQLSQAGSSAPVFFLIDDPARVARIVREIRAPFRVTTIEDPAGARDAFSQGLPVLPLRGIDPASLAHVTPGQPSAATAAAVTGSIRQAVELALEGSAGGVVTLPIQKSVLSEAGFPHPGHTEFLGELTAEADLPAGMPRGPVMMLAAGDFRTVPATVHRALKDVPASLKADELVRIGTIVARSLSYDFGIQAPRLAIAGLNPHAGEGGLMGMEEQETIAPAIQALRSQNIDATGPWPADTMFHAEARAQYHAAIAMYHDQALIPIKTVAFHDAVNVTLGLPIVRTSPDHGTALQIAGKGVARADSTSAAILMAARMAYSRALHAG</sequence>
<evidence type="ECO:0000256" key="6">
    <source>
        <dbReference type="ARBA" id="ARBA00023096"/>
    </source>
</evidence>
<proteinExistence type="inferred from homology"/>
<evidence type="ECO:0000313" key="8">
    <source>
        <dbReference type="EMBL" id="NNU16672.1"/>
    </source>
</evidence>
<keyword evidence="7" id="KW-0460">Magnesium</keyword>
<evidence type="ECO:0000256" key="2">
    <source>
        <dbReference type="ARBA" id="ARBA00022723"/>
    </source>
</evidence>
<dbReference type="PANTHER" id="PTHR30004">
    <property type="entry name" value="4-HYDROXYTHREONINE-4-PHOSPHATE DEHYDROGENASE"/>
    <property type="match status" value="1"/>
</dbReference>
<dbReference type="Proteomes" id="UP000536835">
    <property type="component" value="Unassembled WGS sequence"/>
</dbReference>
<comment type="cofactor">
    <cofactor evidence="7">
        <name>Zn(2+)</name>
        <dbReference type="ChEBI" id="CHEBI:29105"/>
    </cofactor>
    <cofactor evidence="7">
        <name>Mg(2+)</name>
        <dbReference type="ChEBI" id="CHEBI:18420"/>
    </cofactor>
    <cofactor evidence="7">
        <name>Co(2+)</name>
        <dbReference type="ChEBI" id="CHEBI:48828"/>
    </cofactor>
    <text evidence="7">Binds 1 divalent metal cation per subunit. Can use ions such as Zn(2+), Mg(2+) or Co(2+).</text>
</comment>
<evidence type="ECO:0000313" key="9">
    <source>
        <dbReference type="Proteomes" id="UP000536835"/>
    </source>
</evidence>
<evidence type="ECO:0000256" key="1">
    <source>
        <dbReference type="ARBA" id="ARBA00022490"/>
    </source>
</evidence>
<dbReference type="GO" id="GO:0008615">
    <property type="term" value="P:pyridoxine biosynthetic process"/>
    <property type="evidence" value="ECO:0007669"/>
    <property type="project" value="UniProtKB-UniRule"/>
</dbReference>
<dbReference type="UniPathway" id="UPA00244">
    <property type="reaction ID" value="UER00312"/>
</dbReference>
<comment type="miscellaneous">
    <text evidence="7">The active site is located at the dimer interface.</text>
</comment>
<keyword evidence="3 7" id="KW-0521">NADP</keyword>
<feature type="binding site" evidence="7">
    <location>
        <position position="287"/>
    </location>
    <ligand>
        <name>a divalent metal cation</name>
        <dbReference type="ChEBI" id="CHEBI:60240"/>
        <note>ligand shared between dimeric partners</note>
    </ligand>
</feature>
<evidence type="ECO:0000256" key="5">
    <source>
        <dbReference type="ARBA" id="ARBA00023027"/>
    </source>
</evidence>
<dbReference type="PANTHER" id="PTHR30004:SF6">
    <property type="entry name" value="D-THREONATE 4-PHOSPHATE DEHYDROGENASE"/>
    <property type="match status" value="1"/>
</dbReference>
<comment type="pathway">
    <text evidence="7">Cofactor biosynthesis; pyridoxine 5'-phosphate biosynthesis; pyridoxine 5'-phosphate from D-erythrose 4-phosphate: step 4/5.</text>
</comment>
<comment type="caution">
    <text evidence="8">The sequence shown here is derived from an EMBL/GenBank/DDBJ whole genome shotgun (WGS) entry which is preliminary data.</text>
</comment>
<dbReference type="GO" id="GO:0050570">
    <property type="term" value="F:4-hydroxythreonine-4-phosphate dehydrogenase activity"/>
    <property type="evidence" value="ECO:0007669"/>
    <property type="project" value="UniProtKB-UniRule"/>
</dbReference>
<accession>A0A7Y3W5T2</accession>
<gene>
    <name evidence="7 8" type="primary">pdxA</name>
    <name evidence="8" type="ORF">HK107_10100</name>
</gene>
<organism evidence="8 9">
    <name type="scientific">Parvularcula mediterranea</name>
    <dbReference type="NCBI Taxonomy" id="2732508"/>
    <lineage>
        <taxon>Bacteria</taxon>
        <taxon>Pseudomonadati</taxon>
        <taxon>Pseudomonadota</taxon>
        <taxon>Alphaproteobacteria</taxon>
        <taxon>Parvularculales</taxon>
        <taxon>Parvularculaceae</taxon>
        <taxon>Parvularcula</taxon>
    </lineage>
</organism>
<protein>
    <recommendedName>
        <fullName evidence="7">4-hydroxythreonine-4-phosphate dehydrogenase</fullName>
        <ecNumber evidence="7">1.1.1.262</ecNumber>
    </recommendedName>
    <alternativeName>
        <fullName evidence="7">4-(phosphohydroxy)-L-threonine dehydrogenase</fullName>
    </alternativeName>
</protein>
<keyword evidence="7" id="KW-0170">Cobalt</keyword>
<dbReference type="EMBL" id="JABFCX010000003">
    <property type="protein sequence ID" value="NNU16672.1"/>
    <property type="molecule type" value="Genomic_DNA"/>
</dbReference>
<keyword evidence="1 7" id="KW-0963">Cytoplasm</keyword>
<dbReference type="Pfam" id="PF04166">
    <property type="entry name" value="PdxA"/>
    <property type="match status" value="1"/>
</dbReference>
<keyword evidence="5 7" id="KW-0520">NAD</keyword>
<feature type="binding site" evidence="7">
    <location>
        <position position="232"/>
    </location>
    <ligand>
        <name>a divalent metal cation</name>
        <dbReference type="ChEBI" id="CHEBI:60240"/>
        <note>ligand shared between dimeric partners</note>
    </ligand>
</feature>
<dbReference type="GO" id="GO:0050897">
    <property type="term" value="F:cobalt ion binding"/>
    <property type="evidence" value="ECO:0007669"/>
    <property type="project" value="UniProtKB-UniRule"/>
</dbReference>
<keyword evidence="7" id="KW-0862">Zinc</keyword>
<evidence type="ECO:0000256" key="7">
    <source>
        <dbReference type="HAMAP-Rule" id="MF_00536"/>
    </source>
</evidence>
<dbReference type="InterPro" id="IPR005255">
    <property type="entry name" value="PdxA_fam"/>
</dbReference>
<comment type="function">
    <text evidence="7">Catalyzes the NAD(P)-dependent oxidation of 4-(phosphooxy)-L-threonine (HTP) into 2-amino-3-oxo-4-(phosphooxy)butyric acid which spontaneously decarboxylates to form 3-amino-2-oxopropyl phosphate (AHAP).</text>
</comment>
<dbReference type="NCBIfam" id="NF003699">
    <property type="entry name" value="PRK05312.1"/>
    <property type="match status" value="1"/>
</dbReference>
<feature type="binding site" evidence="7">
    <location>
        <position position="150"/>
    </location>
    <ligand>
        <name>substrate</name>
    </ligand>
</feature>
<comment type="similarity">
    <text evidence="7">Belongs to the PdxA family.</text>
</comment>
<dbReference type="GO" id="GO:0051287">
    <property type="term" value="F:NAD binding"/>
    <property type="evidence" value="ECO:0007669"/>
    <property type="project" value="InterPro"/>
</dbReference>
<comment type="subcellular location">
    <subcellularLocation>
        <location evidence="7">Cytoplasm</location>
    </subcellularLocation>
</comment>
<name>A0A7Y3W5T2_9PROT</name>
<evidence type="ECO:0000256" key="4">
    <source>
        <dbReference type="ARBA" id="ARBA00023002"/>
    </source>
</evidence>
<keyword evidence="2 7" id="KW-0479">Metal-binding</keyword>
<feature type="binding site" evidence="7">
    <location>
        <position position="295"/>
    </location>
    <ligand>
        <name>substrate</name>
    </ligand>
</feature>
<dbReference type="SUPFAM" id="SSF53659">
    <property type="entry name" value="Isocitrate/Isopropylmalate dehydrogenase-like"/>
    <property type="match status" value="1"/>
</dbReference>
<dbReference type="GO" id="GO:0042823">
    <property type="term" value="P:pyridoxal phosphate biosynthetic process"/>
    <property type="evidence" value="ECO:0007669"/>
    <property type="project" value="UniProtKB-UniRule"/>
</dbReference>
<feature type="binding site" evidence="7">
    <location>
        <position position="187"/>
    </location>
    <ligand>
        <name>a divalent metal cation</name>
        <dbReference type="ChEBI" id="CHEBI:60240"/>
        <note>ligand shared between dimeric partners</note>
    </ligand>
</feature>
<dbReference type="NCBIfam" id="TIGR00557">
    <property type="entry name" value="pdxA"/>
    <property type="match status" value="1"/>
</dbReference>
<dbReference type="Gene3D" id="3.40.718.10">
    <property type="entry name" value="Isopropylmalate Dehydrogenase"/>
    <property type="match status" value="1"/>
</dbReference>
<keyword evidence="6 7" id="KW-0664">Pyridoxine biosynthesis</keyword>
<dbReference type="RefSeq" id="WP_173199356.1">
    <property type="nucleotide sequence ID" value="NZ_JABFCX010000003.1"/>
</dbReference>
<dbReference type="AlphaFoldDB" id="A0A7Y3W5T2"/>
<feature type="binding site" evidence="7">
    <location>
        <position position="313"/>
    </location>
    <ligand>
        <name>substrate</name>
    </ligand>
</feature>
<keyword evidence="9" id="KW-1185">Reference proteome</keyword>
<dbReference type="EC" id="1.1.1.262" evidence="7"/>
<dbReference type="HAMAP" id="MF_00536">
    <property type="entry name" value="PdxA"/>
    <property type="match status" value="1"/>
</dbReference>
<feature type="binding site" evidence="7">
    <location>
        <position position="149"/>
    </location>
    <ligand>
        <name>substrate</name>
    </ligand>
</feature>
<evidence type="ECO:0000256" key="3">
    <source>
        <dbReference type="ARBA" id="ARBA00022857"/>
    </source>
</evidence>
<dbReference type="InterPro" id="IPR037510">
    <property type="entry name" value="PdxA"/>
</dbReference>
<comment type="catalytic activity">
    <reaction evidence="7">
        <text>4-(phosphooxy)-L-threonine + NAD(+) = 3-amino-2-oxopropyl phosphate + CO2 + NADH</text>
        <dbReference type="Rhea" id="RHEA:32275"/>
        <dbReference type="ChEBI" id="CHEBI:16526"/>
        <dbReference type="ChEBI" id="CHEBI:57279"/>
        <dbReference type="ChEBI" id="CHEBI:57540"/>
        <dbReference type="ChEBI" id="CHEBI:57945"/>
        <dbReference type="ChEBI" id="CHEBI:58452"/>
        <dbReference type="EC" id="1.1.1.262"/>
    </reaction>
</comment>
<reference evidence="8 9" key="1">
    <citation type="submission" date="2020-05" db="EMBL/GenBank/DDBJ databases">
        <title>Parvularcula mediterraneae sp. nov., isolated from polypropylene straw from shallow seawater of the seashore of Laganas in Zakynthos island, Greece.</title>
        <authorList>
            <person name="Szabo I."/>
            <person name="Al-Omari J."/>
            <person name="Rado J."/>
            <person name="Szerdahelyi G.S."/>
        </authorList>
    </citation>
    <scope>NUCLEOTIDE SEQUENCE [LARGE SCALE GENOMIC DNA]</scope>
    <source>
        <strain evidence="8 9">ZS-1/3</strain>
    </source>
</reference>
<comment type="subunit">
    <text evidence="7">Homodimer.</text>
</comment>
<dbReference type="GO" id="GO:0000287">
    <property type="term" value="F:magnesium ion binding"/>
    <property type="evidence" value="ECO:0007669"/>
    <property type="project" value="UniProtKB-UniRule"/>
</dbReference>
<dbReference type="GO" id="GO:0005737">
    <property type="term" value="C:cytoplasm"/>
    <property type="evidence" value="ECO:0007669"/>
    <property type="project" value="UniProtKB-SubCell"/>
</dbReference>
<feature type="binding site" evidence="7">
    <location>
        <position position="304"/>
    </location>
    <ligand>
        <name>substrate</name>
    </ligand>
</feature>
<keyword evidence="4 7" id="KW-0560">Oxidoreductase</keyword>